<feature type="region of interest" description="Disordered" evidence="3">
    <location>
        <begin position="1"/>
        <end position="22"/>
    </location>
</feature>
<dbReference type="InterPro" id="IPR000719">
    <property type="entry name" value="Prot_kinase_dom"/>
</dbReference>
<dbReference type="GO" id="GO:0005524">
    <property type="term" value="F:ATP binding"/>
    <property type="evidence" value="ECO:0007669"/>
    <property type="project" value="UniProtKB-KW"/>
</dbReference>
<name>A0AAF3EVQ6_9BILA</name>
<evidence type="ECO:0000256" key="3">
    <source>
        <dbReference type="SAM" id="MobiDB-lite"/>
    </source>
</evidence>
<dbReference type="GO" id="GO:0004672">
    <property type="term" value="F:protein kinase activity"/>
    <property type="evidence" value="ECO:0007669"/>
    <property type="project" value="InterPro"/>
</dbReference>
<dbReference type="Proteomes" id="UP000887575">
    <property type="component" value="Unassembled WGS sequence"/>
</dbReference>
<accession>A0AAF3EVQ6</accession>
<protein>
    <submittedName>
        <fullName evidence="6">Protein kinase domain-containing protein</fullName>
    </submittedName>
</protein>
<evidence type="ECO:0000256" key="1">
    <source>
        <dbReference type="ARBA" id="ARBA00022741"/>
    </source>
</evidence>
<reference evidence="6" key="1">
    <citation type="submission" date="2024-02" db="UniProtKB">
        <authorList>
            <consortium name="WormBaseParasite"/>
        </authorList>
    </citation>
    <scope>IDENTIFICATION</scope>
</reference>
<keyword evidence="2" id="KW-0067">ATP-binding</keyword>
<dbReference type="InterPro" id="IPR011009">
    <property type="entry name" value="Kinase-like_dom_sf"/>
</dbReference>
<dbReference type="AlphaFoldDB" id="A0AAF3EVQ6"/>
<dbReference type="PANTHER" id="PTHR24055">
    <property type="entry name" value="MITOGEN-ACTIVATED PROTEIN KINASE"/>
    <property type="match status" value="1"/>
</dbReference>
<dbReference type="CDD" id="cd00180">
    <property type="entry name" value="PKc"/>
    <property type="match status" value="1"/>
</dbReference>
<sequence length="416" mass="47995">MVNQPGNTSSSSQAPPPGPRIFQKPIASFTKLETRNGIARMIEEEETIEIPIEYQPDTTDPFYRPQTLTQSNKIHHFHSMATGKFVNLIAAKRPFNRELQPVMIRRFKLDILSSEETGFTQLQREKELSETIDHPNIVKFYEMYGEGPIEVPTHLCFVKERMPQTLEKYYASLLFRDEENGLVRRDLIQLKSLLTQILRALEYLHQCGIIHRDVSPRNIGIDQETFVVKLLDLGSAREINPKLDHSANLKTALIYKSLELYQRSKYNEGVDIWAAALVAVEFLGVKLMMPTGTPEEVATKLRKRGPENAMKDRIFAILGIPDDQYESIFGRKIFEKPQTAKFDEIWEKEIKDRLGSDNETLKGEDFKSLIKNMLNPDWMNRVTATNCFVEPFLLSPIEDAYRRNVEDASRLLMEIE</sequence>
<proteinExistence type="predicted"/>
<dbReference type="InterPro" id="IPR050117">
    <property type="entry name" value="MAPK"/>
</dbReference>
<dbReference type="PROSITE" id="PS50011">
    <property type="entry name" value="PROTEIN_KINASE_DOM"/>
    <property type="match status" value="1"/>
</dbReference>
<organism evidence="5 6">
    <name type="scientific">Mesorhabditis belari</name>
    <dbReference type="NCBI Taxonomy" id="2138241"/>
    <lineage>
        <taxon>Eukaryota</taxon>
        <taxon>Metazoa</taxon>
        <taxon>Ecdysozoa</taxon>
        <taxon>Nematoda</taxon>
        <taxon>Chromadorea</taxon>
        <taxon>Rhabditida</taxon>
        <taxon>Rhabditina</taxon>
        <taxon>Rhabditomorpha</taxon>
        <taxon>Rhabditoidea</taxon>
        <taxon>Rhabditidae</taxon>
        <taxon>Mesorhabditinae</taxon>
        <taxon>Mesorhabditis</taxon>
    </lineage>
</organism>
<dbReference type="Gene3D" id="3.30.200.20">
    <property type="entry name" value="Phosphorylase Kinase, domain 1"/>
    <property type="match status" value="1"/>
</dbReference>
<dbReference type="WBParaSite" id="MBELARI_LOCUS18271">
    <property type="protein sequence ID" value="MBELARI_LOCUS18271"/>
    <property type="gene ID" value="MBELARI_LOCUS18271"/>
</dbReference>
<keyword evidence="1" id="KW-0547">Nucleotide-binding</keyword>
<dbReference type="Pfam" id="PF00069">
    <property type="entry name" value="Pkinase"/>
    <property type="match status" value="1"/>
</dbReference>
<evidence type="ECO:0000313" key="5">
    <source>
        <dbReference type="Proteomes" id="UP000887575"/>
    </source>
</evidence>
<keyword evidence="5" id="KW-1185">Reference proteome</keyword>
<evidence type="ECO:0000313" key="6">
    <source>
        <dbReference type="WBParaSite" id="MBELARI_LOCUS18271"/>
    </source>
</evidence>
<dbReference type="Gene3D" id="1.10.510.10">
    <property type="entry name" value="Transferase(Phosphotransferase) domain 1"/>
    <property type="match status" value="1"/>
</dbReference>
<evidence type="ECO:0000259" key="4">
    <source>
        <dbReference type="PROSITE" id="PS50011"/>
    </source>
</evidence>
<evidence type="ECO:0000256" key="2">
    <source>
        <dbReference type="ARBA" id="ARBA00022840"/>
    </source>
</evidence>
<feature type="domain" description="Protein kinase" evidence="4">
    <location>
        <begin position="74"/>
        <end position="393"/>
    </location>
</feature>
<dbReference type="SUPFAM" id="SSF56112">
    <property type="entry name" value="Protein kinase-like (PK-like)"/>
    <property type="match status" value="1"/>
</dbReference>
<feature type="compositionally biased region" description="Polar residues" evidence="3">
    <location>
        <begin position="1"/>
        <end position="13"/>
    </location>
</feature>